<evidence type="ECO:0000259" key="1">
    <source>
        <dbReference type="PROSITE" id="PS51186"/>
    </source>
</evidence>
<dbReference type="CDD" id="cd04301">
    <property type="entry name" value="NAT_SF"/>
    <property type="match status" value="1"/>
</dbReference>
<sequence>MQLFNQTFADSEGTDEGKVIGRLASEIFASTENDDLFVFIAMEEDKIVGSILFTRLTFESDKTAFLMAPVAVATQIQGKGIGQALIQFGLDTLKQQDIELAFTYGDPNFYSNEDNSDYIN</sequence>
<reference evidence="2 3" key="1">
    <citation type="submission" date="2022-07" db="EMBL/GenBank/DDBJ databases">
        <title>Photobacterium pectinilyticum sp. nov., a marine bacterium isolated from surface seawater of Qingdao offshore.</title>
        <authorList>
            <person name="Wang X."/>
        </authorList>
    </citation>
    <scope>NUCLEOTIDE SEQUENCE [LARGE SCALE GENOMIC DNA]</scope>
    <source>
        <strain evidence="2 3">ZSDE20</strain>
    </source>
</reference>
<dbReference type="Proteomes" id="UP001524460">
    <property type="component" value="Unassembled WGS sequence"/>
</dbReference>
<dbReference type="SUPFAM" id="SSF55729">
    <property type="entry name" value="Acyl-CoA N-acyltransferases (Nat)"/>
    <property type="match status" value="1"/>
</dbReference>
<dbReference type="PROSITE" id="PS51186">
    <property type="entry name" value="GNAT"/>
    <property type="match status" value="1"/>
</dbReference>
<dbReference type="InterPro" id="IPR016181">
    <property type="entry name" value="Acyl_CoA_acyltransferase"/>
</dbReference>
<dbReference type="EMBL" id="JANEYT010000021">
    <property type="protein sequence ID" value="MCQ1058632.1"/>
    <property type="molecule type" value="Genomic_DNA"/>
</dbReference>
<feature type="domain" description="N-acetyltransferase" evidence="1">
    <location>
        <begin position="1"/>
        <end position="120"/>
    </location>
</feature>
<accession>A0ABT1N3F0</accession>
<dbReference type="InterPro" id="IPR000182">
    <property type="entry name" value="GNAT_dom"/>
</dbReference>
<evidence type="ECO:0000313" key="3">
    <source>
        <dbReference type="Proteomes" id="UP001524460"/>
    </source>
</evidence>
<dbReference type="Gene3D" id="3.40.630.30">
    <property type="match status" value="1"/>
</dbReference>
<dbReference type="Pfam" id="PF00583">
    <property type="entry name" value="Acetyltransf_1"/>
    <property type="match status" value="1"/>
</dbReference>
<organism evidence="2 3">
    <name type="scientific">Photobacterium pectinilyticum</name>
    <dbReference type="NCBI Taxonomy" id="2906793"/>
    <lineage>
        <taxon>Bacteria</taxon>
        <taxon>Pseudomonadati</taxon>
        <taxon>Pseudomonadota</taxon>
        <taxon>Gammaproteobacteria</taxon>
        <taxon>Vibrionales</taxon>
        <taxon>Vibrionaceae</taxon>
        <taxon>Photobacterium</taxon>
    </lineage>
</organism>
<comment type="caution">
    <text evidence="2">The sequence shown here is derived from an EMBL/GenBank/DDBJ whole genome shotgun (WGS) entry which is preliminary data.</text>
</comment>
<proteinExistence type="predicted"/>
<evidence type="ECO:0000313" key="2">
    <source>
        <dbReference type="EMBL" id="MCQ1058632.1"/>
    </source>
</evidence>
<name>A0ABT1N3F0_9GAMM</name>
<protein>
    <submittedName>
        <fullName evidence="2">N-acetyltransferase</fullName>
    </submittedName>
</protein>
<keyword evidence="3" id="KW-1185">Reference proteome</keyword>
<gene>
    <name evidence="2" type="ORF">NHN17_11250</name>
</gene>